<dbReference type="RefSeq" id="WP_179239183.1">
    <property type="nucleotide sequence ID" value="NZ_JACBNQ010000022.1"/>
</dbReference>
<protein>
    <submittedName>
        <fullName evidence="1">Uncharacterized protein</fullName>
    </submittedName>
</protein>
<sequence length="71" mass="8101">MKYLPISKQNRQQINHFISKHWLSTDMIIRGVRIDMTKVDGIIAMNGDDICEIISLDSMKEGGSYVFIVSV</sequence>
<evidence type="ECO:0000313" key="1">
    <source>
        <dbReference type="EMBL" id="NYB75479.1"/>
    </source>
</evidence>
<organism evidence="1 2">
    <name type="scientific">Sedimentibacter hydroxybenzoicus DSM 7310</name>
    <dbReference type="NCBI Taxonomy" id="1123245"/>
    <lineage>
        <taxon>Bacteria</taxon>
        <taxon>Bacillati</taxon>
        <taxon>Bacillota</taxon>
        <taxon>Tissierellia</taxon>
        <taxon>Sedimentibacter</taxon>
    </lineage>
</organism>
<proteinExistence type="predicted"/>
<evidence type="ECO:0000313" key="2">
    <source>
        <dbReference type="Proteomes" id="UP000611629"/>
    </source>
</evidence>
<keyword evidence="2" id="KW-1185">Reference proteome</keyword>
<name>A0A974BLC5_SEDHY</name>
<comment type="caution">
    <text evidence="1">The sequence shown here is derived from an EMBL/GenBank/DDBJ whole genome shotgun (WGS) entry which is preliminary data.</text>
</comment>
<gene>
    <name evidence="1" type="ORF">HZF24_15120</name>
</gene>
<dbReference type="AlphaFoldDB" id="A0A974BLC5"/>
<reference evidence="1" key="1">
    <citation type="submission" date="2020-07" db="EMBL/GenBank/DDBJ databases">
        <title>Genomic analysis of a strain of Sedimentibacter Hydroxybenzoicus DSM7310.</title>
        <authorList>
            <person name="Ma S."/>
        </authorList>
    </citation>
    <scope>NUCLEOTIDE SEQUENCE</scope>
    <source>
        <strain evidence="1">DSM 7310</strain>
    </source>
</reference>
<accession>A0A974BLC5</accession>
<dbReference type="EMBL" id="JACBNQ010000022">
    <property type="protein sequence ID" value="NYB75479.1"/>
    <property type="molecule type" value="Genomic_DNA"/>
</dbReference>
<dbReference type="Proteomes" id="UP000611629">
    <property type="component" value="Unassembled WGS sequence"/>
</dbReference>